<dbReference type="GO" id="GO:0007030">
    <property type="term" value="P:Golgi organization"/>
    <property type="evidence" value="ECO:0007669"/>
    <property type="project" value="TreeGrafter"/>
</dbReference>
<dbReference type="GO" id="GO:0005524">
    <property type="term" value="F:ATP binding"/>
    <property type="evidence" value="ECO:0007669"/>
    <property type="project" value="UniProtKB-UniRule"/>
</dbReference>
<feature type="region of interest" description="Disordered" evidence="8">
    <location>
        <begin position="345"/>
        <end position="383"/>
    </location>
</feature>
<feature type="compositionally biased region" description="Low complexity" evidence="8">
    <location>
        <begin position="350"/>
        <end position="359"/>
    </location>
</feature>
<protein>
    <recommendedName>
        <fullName evidence="7">Phosphatidylinositol 4-kinase</fullName>
        <ecNumber evidence="7">2.7.1.67</ecNumber>
    </recommendedName>
</protein>
<dbReference type="GO" id="GO:0046854">
    <property type="term" value="P:phosphatidylinositol phosphate biosynthetic process"/>
    <property type="evidence" value="ECO:0007669"/>
    <property type="project" value="UniProtKB-UniRule"/>
</dbReference>
<dbReference type="GO" id="GO:0007032">
    <property type="term" value="P:endosome organization"/>
    <property type="evidence" value="ECO:0007669"/>
    <property type="project" value="TreeGrafter"/>
</dbReference>
<comment type="similarity">
    <text evidence="7">Belongs to the PI3/PI4-kinase family.</text>
</comment>
<feature type="compositionally biased region" description="Polar residues" evidence="8">
    <location>
        <begin position="408"/>
        <end position="417"/>
    </location>
</feature>
<dbReference type="OrthoDB" id="3349449at2759"/>
<accession>A0A507BXI1</accession>
<feature type="region of interest" description="Disordered" evidence="8">
    <location>
        <begin position="230"/>
        <end position="252"/>
    </location>
</feature>
<feature type="compositionally biased region" description="Polar residues" evidence="8">
    <location>
        <begin position="430"/>
        <end position="459"/>
    </location>
</feature>
<dbReference type="GO" id="GO:0000329">
    <property type="term" value="C:fungal-type vacuole membrane"/>
    <property type="evidence" value="ECO:0007669"/>
    <property type="project" value="TreeGrafter"/>
</dbReference>
<evidence type="ECO:0000256" key="3">
    <source>
        <dbReference type="ARBA" id="ARBA00022741"/>
    </source>
</evidence>
<feature type="compositionally biased region" description="Low complexity" evidence="8">
    <location>
        <begin position="230"/>
        <end position="247"/>
    </location>
</feature>
<feature type="compositionally biased region" description="Low complexity" evidence="8">
    <location>
        <begin position="397"/>
        <end position="407"/>
    </location>
</feature>
<dbReference type="Proteomes" id="UP000319731">
    <property type="component" value="Unassembled WGS sequence"/>
</dbReference>
<evidence type="ECO:0000256" key="5">
    <source>
        <dbReference type="ARBA" id="ARBA00022840"/>
    </source>
</evidence>
<sequence>MFPLKLAPEWSKSIRVITTSASTSPPINNPRDSLVDSFPEFVNPLPPLTPYNSAQFLDLVEEVRLAIADGIQPLRIKQGSSGSYFCRNRQGDIVGVFKPKNEEPYGNLNPKWVKWLHKNLLPCCFGRSCLIPNLGYISEAAASYFDRRLALGVVPRTEVVALASPAFFYGPLDRRAYEKKGKSLPPKLGSFQIFLRGYKDATIFFREGYDQVLKTASQISLPISAITDANSNSVHSNGSTTNGSNNVKRPMSPIRGYDSFGSLSSSLLRPQPNNSAWTEKTQREFQYGFERLVAIDYLIRNTDRGLDNWMVKYNPDLEEANPHPQLPPPAGESNLSQLLHRNTSAPPELAANGTSTSSGGTAGNGVEHENSTSHNVNNPAINSPLSTASSAYVSATTPSSAMTPTSARTITSINIDTSPPLIPDLKISGRNRSTATQQTPPSNISTSSHSGIVASSSPATPHPLHAIQQPSIRVAGIDNGLAFPFKHPDRFRSYPFGWAALPCARVPFSAATRALLLPLLTSQEWWKDTFDGLELLFRIDPDFKENMWLRQKAVIRGQGYNLVEVLRQSELNNPDTGSPWALVRRPVVAVFEEIVLDTTATGDGLASAGSEHEHGHGLPRRRAFTEVRHRFESFTRSRPCFSWC</sequence>
<feature type="region of interest" description="Disordered" evidence="8">
    <location>
        <begin position="397"/>
        <end position="460"/>
    </location>
</feature>
<dbReference type="GO" id="GO:0005802">
    <property type="term" value="C:trans-Golgi network"/>
    <property type="evidence" value="ECO:0007669"/>
    <property type="project" value="TreeGrafter"/>
</dbReference>
<dbReference type="InterPro" id="IPR039756">
    <property type="entry name" value="Lsb6/PI4K2"/>
</dbReference>
<comment type="caution">
    <text evidence="10">The sequence shown here is derived from an EMBL/GenBank/DDBJ whole genome shotgun (WGS) entry which is preliminary data.</text>
</comment>
<evidence type="ECO:0000256" key="2">
    <source>
        <dbReference type="ARBA" id="ARBA00022679"/>
    </source>
</evidence>
<dbReference type="GO" id="GO:0005768">
    <property type="term" value="C:endosome"/>
    <property type="evidence" value="ECO:0007669"/>
    <property type="project" value="UniProtKB-UniRule"/>
</dbReference>
<keyword evidence="11" id="KW-1185">Reference proteome</keyword>
<keyword evidence="1 7" id="KW-1003">Cell membrane</keyword>
<feature type="domain" description="PI3K/PI4K catalytic" evidence="9">
    <location>
        <begin position="70"/>
        <end position="314"/>
    </location>
</feature>
<dbReference type="GO" id="GO:0005886">
    <property type="term" value="C:plasma membrane"/>
    <property type="evidence" value="ECO:0007669"/>
    <property type="project" value="UniProtKB-SubCell"/>
</dbReference>
<keyword evidence="5 7" id="KW-0067">ATP-binding</keyword>
<comment type="subcellular location">
    <subcellularLocation>
        <location evidence="7">Cell membrane</location>
        <topology evidence="7">Peripheral membrane protein</topology>
    </subcellularLocation>
    <subcellularLocation>
        <location evidence="7">Vacuole membrane</location>
        <topology evidence="7">Peripheral membrane protein</topology>
    </subcellularLocation>
</comment>
<evidence type="ECO:0000259" key="9">
    <source>
        <dbReference type="PROSITE" id="PS50290"/>
    </source>
</evidence>
<reference evidence="10 11" key="1">
    <citation type="journal article" date="2019" name="Sci. Rep.">
        <title>Comparative genomics of chytrid fungi reveal insights into the obligate biotrophic and pathogenic lifestyle of Synchytrium endobioticum.</title>
        <authorList>
            <person name="van de Vossenberg B.T.L.H."/>
            <person name="Warris S."/>
            <person name="Nguyen H.D.T."/>
            <person name="van Gent-Pelzer M.P.E."/>
            <person name="Joly D.L."/>
            <person name="van de Geest H.C."/>
            <person name="Bonants P.J.M."/>
            <person name="Smith D.S."/>
            <person name="Levesque C.A."/>
            <person name="van der Lee T.A.J."/>
        </authorList>
    </citation>
    <scope>NUCLEOTIDE SEQUENCE [LARGE SCALE GENOMIC DNA]</scope>
    <source>
        <strain evidence="10 11">JEL517</strain>
    </source>
</reference>
<dbReference type="GO" id="GO:0004430">
    <property type="term" value="F:1-phosphatidylinositol 4-kinase activity"/>
    <property type="evidence" value="ECO:0007669"/>
    <property type="project" value="UniProtKB-UniRule"/>
</dbReference>
<dbReference type="Pfam" id="PF00454">
    <property type="entry name" value="PI3_PI4_kinase"/>
    <property type="match status" value="1"/>
</dbReference>
<comment type="cofactor">
    <cofactor evidence="7">
        <name>Mg(2+)</name>
        <dbReference type="ChEBI" id="CHEBI:18420"/>
    </cofactor>
    <cofactor evidence="7">
        <name>Mn(2+)</name>
        <dbReference type="ChEBI" id="CHEBI:29035"/>
    </cofactor>
</comment>
<keyword evidence="6" id="KW-0472">Membrane</keyword>
<dbReference type="AlphaFoldDB" id="A0A507BXI1"/>
<evidence type="ECO:0000313" key="11">
    <source>
        <dbReference type="Proteomes" id="UP000319731"/>
    </source>
</evidence>
<name>A0A507BXI1_9FUNG</name>
<dbReference type="PANTHER" id="PTHR12865">
    <property type="entry name" value="PHOSPHATIDYLINOSITOL 4-KINASE TYPE-II"/>
    <property type="match status" value="1"/>
</dbReference>
<feature type="compositionally biased region" description="Polar residues" evidence="8">
    <location>
        <begin position="372"/>
        <end position="383"/>
    </location>
</feature>
<comment type="catalytic activity">
    <reaction evidence="7">
        <text>a 1,2-diacyl-sn-glycero-3-phospho-(1D-myo-inositol) + ATP = a 1,2-diacyl-sn-glycero-3-phospho-(1D-myo-inositol 4-phosphate) + ADP + H(+)</text>
        <dbReference type="Rhea" id="RHEA:19877"/>
        <dbReference type="ChEBI" id="CHEBI:15378"/>
        <dbReference type="ChEBI" id="CHEBI:30616"/>
        <dbReference type="ChEBI" id="CHEBI:57880"/>
        <dbReference type="ChEBI" id="CHEBI:58178"/>
        <dbReference type="ChEBI" id="CHEBI:456216"/>
        <dbReference type="EC" id="2.7.1.67"/>
    </reaction>
</comment>
<evidence type="ECO:0000313" key="10">
    <source>
        <dbReference type="EMBL" id="TPX30436.1"/>
    </source>
</evidence>
<dbReference type="RefSeq" id="XP_031022099.1">
    <property type="nucleotide sequence ID" value="XM_031171924.1"/>
</dbReference>
<dbReference type="GeneID" id="42007221"/>
<keyword evidence="3 7" id="KW-0547">Nucleotide-binding</keyword>
<organism evidence="10 11">
    <name type="scientific">Synchytrium microbalum</name>
    <dbReference type="NCBI Taxonomy" id="1806994"/>
    <lineage>
        <taxon>Eukaryota</taxon>
        <taxon>Fungi</taxon>
        <taxon>Fungi incertae sedis</taxon>
        <taxon>Chytridiomycota</taxon>
        <taxon>Chytridiomycota incertae sedis</taxon>
        <taxon>Chytridiomycetes</taxon>
        <taxon>Synchytriales</taxon>
        <taxon>Synchytriaceae</taxon>
        <taxon>Synchytrium</taxon>
    </lineage>
</organism>
<dbReference type="STRING" id="1806994.A0A507BXI1"/>
<dbReference type="PROSITE" id="PS50290">
    <property type="entry name" value="PI3_4_KINASE_3"/>
    <property type="match status" value="1"/>
</dbReference>
<dbReference type="EC" id="2.7.1.67" evidence="7"/>
<gene>
    <name evidence="10" type="ORF">SmJEL517_g05998</name>
</gene>
<evidence type="ECO:0000256" key="7">
    <source>
        <dbReference type="RuleBase" id="RU367084"/>
    </source>
</evidence>
<keyword evidence="4 7" id="KW-0418">Kinase</keyword>
<evidence type="ECO:0000256" key="4">
    <source>
        <dbReference type="ARBA" id="ARBA00022777"/>
    </source>
</evidence>
<proteinExistence type="inferred from homology"/>
<evidence type="ECO:0000256" key="1">
    <source>
        <dbReference type="ARBA" id="ARBA00022475"/>
    </source>
</evidence>
<evidence type="ECO:0000256" key="6">
    <source>
        <dbReference type="ARBA" id="ARBA00023136"/>
    </source>
</evidence>
<dbReference type="InterPro" id="IPR000403">
    <property type="entry name" value="PI3/4_kinase_cat_dom"/>
</dbReference>
<dbReference type="EMBL" id="QEAO01000070">
    <property type="protein sequence ID" value="TPX30436.1"/>
    <property type="molecule type" value="Genomic_DNA"/>
</dbReference>
<evidence type="ECO:0000256" key="8">
    <source>
        <dbReference type="SAM" id="MobiDB-lite"/>
    </source>
</evidence>
<keyword evidence="2 7" id="KW-0808">Transferase</keyword>
<dbReference type="PANTHER" id="PTHR12865:SF1">
    <property type="entry name" value="PHOSPHATIDYLINOSITOL 4-KINASE TYPE 2"/>
    <property type="match status" value="1"/>
</dbReference>